<dbReference type="PRINTS" id="PR00987">
    <property type="entry name" value="TRNASYNTHGLU"/>
</dbReference>
<dbReference type="GO" id="GO:0005737">
    <property type="term" value="C:cytoplasm"/>
    <property type="evidence" value="ECO:0007669"/>
    <property type="project" value="UniProtKB-SubCell"/>
</dbReference>
<dbReference type="InterPro" id="IPR045462">
    <property type="entry name" value="aa-tRNA-synth_I_cd-bd"/>
</dbReference>
<dbReference type="GO" id="GO:0005524">
    <property type="term" value="F:ATP binding"/>
    <property type="evidence" value="ECO:0007669"/>
    <property type="project" value="UniProtKB-UniRule"/>
</dbReference>
<dbReference type="HAMAP" id="MF_00022">
    <property type="entry name" value="Glu_tRNA_synth_type1"/>
    <property type="match status" value="1"/>
</dbReference>
<comment type="subcellular location">
    <subcellularLocation>
        <location evidence="7">Cytoplasm</location>
    </subcellularLocation>
</comment>
<evidence type="ECO:0000256" key="2">
    <source>
        <dbReference type="ARBA" id="ARBA00022598"/>
    </source>
</evidence>
<dbReference type="InterPro" id="IPR049940">
    <property type="entry name" value="GluQ/Sye"/>
</dbReference>
<dbReference type="Pfam" id="PF00749">
    <property type="entry name" value="tRNA-synt_1c"/>
    <property type="match status" value="1"/>
</dbReference>
<dbReference type="InterPro" id="IPR001412">
    <property type="entry name" value="aa-tRNA-synth_I_CS"/>
</dbReference>
<keyword evidence="3 7" id="KW-0547">Nucleotide-binding</keyword>
<comment type="function">
    <text evidence="7">Catalyzes the attachment of glutamate to tRNA(Glu) in a two-step reaction: glutamate is first activated by ATP to form Glu-AMP and then transferred to the acceptor end of tRNA(Glu).</text>
</comment>
<evidence type="ECO:0000259" key="9">
    <source>
        <dbReference type="Pfam" id="PF19269"/>
    </source>
</evidence>
<dbReference type="CDD" id="cd00808">
    <property type="entry name" value="GluRS_core"/>
    <property type="match status" value="1"/>
</dbReference>
<keyword evidence="7" id="KW-0862">Zinc</keyword>
<keyword evidence="7" id="KW-0963">Cytoplasm</keyword>
<dbReference type="EC" id="6.1.1.17" evidence="7"/>
<keyword evidence="5 7" id="KW-0648">Protein biosynthesis</keyword>
<dbReference type="SUPFAM" id="SSF52374">
    <property type="entry name" value="Nucleotidylyl transferase"/>
    <property type="match status" value="1"/>
</dbReference>
<evidence type="ECO:0000313" key="10">
    <source>
        <dbReference type="EMBL" id="KKT35285.1"/>
    </source>
</evidence>
<dbReference type="Pfam" id="PF19269">
    <property type="entry name" value="Anticodon_2"/>
    <property type="match status" value="1"/>
</dbReference>
<dbReference type="InterPro" id="IPR004527">
    <property type="entry name" value="Glu-tRNA-ligase_bac/mito"/>
</dbReference>
<dbReference type="PANTHER" id="PTHR43311">
    <property type="entry name" value="GLUTAMATE--TRNA LIGASE"/>
    <property type="match status" value="1"/>
</dbReference>
<feature type="domain" description="Glutamyl/glutaminyl-tRNA synthetase class Ib catalytic" evidence="8">
    <location>
        <begin position="6"/>
        <end position="317"/>
    </location>
</feature>
<dbReference type="AlphaFoldDB" id="A0A0G1GL70"/>
<evidence type="ECO:0000256" key="1">
    <source>
        <dbReference type="ARBA" id="ARBA00007894"/>
    </source>
</evidence>
<feature type="binding site" evidence="7">
    <location>
        <position position="252"/>
    </location>
    <ligand>
        <name>ATP</name>
        <dbReference type="ChEBI" id="CHEBI:30616"/>
    </ligand>
</feature>
<dbReference type="InterPro" id="IPR000924">
    <property type="entry name" value="Glu/Gln-tRNA-synth"/>
</dbReference>
<feature type="short sequence motif" description="'KMSKS' region" evidence="7">
    <location>
        <begin position="249"/>
        <end position="253"/>
    </location>
</feature>
<feature type="binding site" evidence="7">
    <location>
        <position position="132"/>
    </location>
    <ligand>
        <name>Zn(2+)</name>
        <dbReference type="ChEBI" id="CHEBI:29105"/>
    </ligand>
</feature>
<dbReference type="InterPro" id="IPR014729">
    <property type="entry name" value="Rossmann-like_a/b/a_fold"/>
</dbReference>
<feature type="binding site" evidence="7">
    <location>
        <position position="134"/>
    </location>
    <ligand>
        <name>Zn(2+)</name>
        <dbReference type="ChEBI" id="CHEBI:29105"/>
    </ligand>
</feature>
<comment type="similarity">
    <text evidence="1 7">Belongs to the class-I aminoacyl-tRNA synthetase family. Glutamate--tRNA ligase type 1 subfamily.</text>
</comment>
<dbReference type="EMBL" id="LCHN01000019">
    <property type="protein sequence ID" value="KKT35285.1"/>
    <property type="molecule type" value="Genomic_DNA"/>
</dbReference>
<feature type="domain" description="Aminoacyl-tRNA synthetase class I anticodon-binding" evidence="9">
    <location>
        <begin position="332"/>
        <end position="471"/>
    </location>
</feature>
<keyword evidence="7" id="KW-0479">Metal-binding</keyword>
<evidence type="ECO:0000313" key="11">
    <source>
        <dbReference type="Proteomes" id="UP000034069"/>
    </source>
</evidence>
<dbReference type="GO" id="GO:0008270">
    <property type="term" value="F:zinc ion binding"/>
    <property type="evidence" value="ECO:0007669"/>
    <property type="project" value="UniProtKB-UniRule"/>
</dbReference>
<feature type="binding site" evidence="7">
    <location>
        <position position="111"/>
    </location>
    <ligand>
        <name>Zn(2+)</name>
        <dbReference type="ChEBI" id="CHEBI:29105"/>
    </ligand>
</feature>
<comment type="subunit">
    <text evidence="7">Monomer.</text>
</comment>
<sequence length="473" mass="54119">MSPTHVRTRIAPSPTGTPHIGNTRTALFDYLLAKKYNGEFILRIEDTDQDRYVPGSEEKIFKIHELLGLIPDESPVIGGPFAPYTQSERKEIYQQHAKELVEKEAAYYCFCSEERLKKLHVDNPFAKYDRHCRHLSQEEVTTRLAAGEPHVIRVKLPEDGYTVWSDLVQGKLSLPNNECDDKVLLKTSGLPTYHLAVVVDDHLMEISHALRGVEWLMSTPVHLFLFKSFGWEPPILAHVPLLLGPDKSKLSKRHGAKSVLEYVEDGYLPEAVNNFLFFLGFSYKDNSDLLTLPEMIDIFDENRIQRQNAIFDIEKLDYLNSQWLKKLDENDLLSRLKPLIPSEWSPEKILEILPLVKDRMVTLGDFVTLSDYFFNPPQVDKTLILDQSGHSEDETRKWFSVVKGIISSHEDFTSQSLHDALALAQKDSGLSPKEAFMSLRLSLTGRPVTPPLFDCIVVFGKEETIRRLDQFLN</sequence>
<name>A0A0G1GL70_9BACT</name>
<comment type="caution">
    <text evidence="10">The sequence shown here is derived from an EMBL/GenBank/DDBJ whole genome shotgun (WGS) entry which is preliminary data.</text>
</comment>
<feature type="short sequence motif" description="'HIGH' region" evidence="7">
    <location>
        <begin position="12"/>
        <end position="22"/>
    </location>
</feature>
<dbReference type="GO" id="GO:0006424">
    <property type="term" value="P:glutamyl-tRNA aminoacylation"/>
    <property type="evidence" value="ECO:0007669"/>
    <property type="project" value="UniProtKB-UniRule"/>
</dbReference>
<dbReference type="Gene3D" id="3.40.50.620">
    <property type="entry name" value="HUPs"/>
    <property type="match status" value="1"/>
</dbReference>
<feature type="binding site" evidence="7">
    <location>
        <position position="109"/>
    </location>
    <ligand>
        <name>Zn(2+)</name>
        <dbReference type="ChEBI" id="CHEBI:29105"/>
    </ligand>
</feature>
<keyword evidence="4 7" id="KW-0067">ATP-binding</keyword>
<organism evidence="10 11">
    <name type="scientific">Candidatus Collierbacteria bacterium GW2011_GWA1_44_12</name>
    <dbReference type="NCBI Taxonomy" id="1618376"/>
    <lineage>
        <taxon>Bacteria</taxon>
        <taxon>Candidatus Collieribacteriota</taxon>
    </lineage>
</organism>
<comment type="catalytic activity">
    <reaction evidence="7">
        <text>tRNA(Glu) + L-glutamate + ATP = L-glutamyl-tRNA(Glu) + AMP + diphosphate</text>
        <dbReference type="Rhea" id="RHEA:23540"/>
        <dbReference type="Rhea" id="RHEA-COMP:9663"/>
        <dbReference type="Rhea" id="RHEA-COMP:9680"/>
        <dbReference type="ChEBI" id="CHEBI:29985"/>
        <dbReference type="ChEBI" id="CHEBI:30616"/>
        <dbReference type="ChEBI" id="CHEBI:33019"/>
        <dbReference type="ChEBI" id="CHEBI:78442"/>
        <dbReference type="ChEBI" id="CHEBI:78520"/>
        <dbReference type="ChEBI" id="CHEBI:456215"/>
        <dbReference type="EC" id="6.1.1.17"/>
    </reaction>
</comment>
<dbReference type="FunFam" id="3.40.50.620:FF:000045">
    <property type="entry name" value="Glutamate--tRNA ligase, mitochondrial"/>
    <property type="match status" value="1"/>
</dbReference>
<proteinExistence type="inferred from homology"/>
<protein>
    <recommendedName>
        <fullName evidence="7">Glutamate--tRNA ligase</fullName>
        <ecNumber evidence="7">6.1.1.17</ecNumber>
    </recommendedName>
    <alternativeName>
        <fullName evidence="7">Glutamyl-tRNA synthetase</fullName>
        <shortName evidence="7">GluRS</shortName>
    </alternativeName>
</protein>
<dbReference type="InterPro" id="IPR020751">
    <property type="entry name" value="aa-tRNA-synth_I_codon-bd_sub2"/>
</dbReference>
<evidence type="ECO:0000256" key="3">
    <source>
        <dbReference type="ARBA" id="ARBA00022741"/>
    </source>
</evidence>
<accession>A0A0G1GL70</accession>
<keyword evidence="6 7" id="KW-0030">Aminoacyl-tRNA synthetase</keyword>
<evidence type="ECO:0000259" key="8">
    <source>
        <dbReference type="Pfam" id="PF00749"/>
    </source>
</evidence>
<dbReference type="PROSITE" id="PS00178">
    <property type="entry name" value="AA_TRNA_LIGASE_I"/>
    <property type="match status" value="1"/>
</dbReference>
<dbReference type="PANTHER" id="PTHR43311:SF2">
    <property type="entry name" value="GLUTAMATE--TRNA LIGASE, MITOCHONDRIAL-RELATED"/>
    <property type="match status" value="1"/>
</dbReference>
<keyword evidence="2 7" id="KW-0436">Ligase</keyword>
<reference evidence="10 11" key="1">
    <citation type="journal article" date="2015" name="Nature">
        <title>rRNA introns, odd ribosomes, and small enigmatic genomes across a large radiation of phyla.</title>
        <authorList>
            <person name="Brown C.T."/>
            <person name="Hug L.A."/>
            <person name="Thomas B.C."/>
            <person name="Sharon I."/>
            <person name="Castelle C.J."/>
            <person name="Singh A."/>
            <person name="Wilkins M.J."/>
            <person name="Williams K.H."/>
            <person name="Banfield J.F."/>
        </authorList>
    </citation>
    <scope>NUCLEOTIDE SEQUENCE [LARGE SCALE GENOMIC DNA]</scope>
</reference>
<dbReference type="GO" id="GO:0000049">
    <property type="term" value="F:tRNA binding"/>
    <property type="evidence" value="ECO:0007669"/>
    <property type="project" value="InterPro"/>
</dbReference>
<gene>
    <name evidence="7" type="primary">gltX</name>
    <name evidence="10" type="ORF">UW23_C0019G0034</name>
</gene>
<dbReference type="InterPro" id="IPR033910">
    <property type="entry name" value="GluRS_core"/>
</dbReference>
<dbReference type="SUPFAM" id="SSF48163">
    <property type="entry name" value="An anticodon-binding domain of class I aminoacyl-tRNA synthetases"/>
    <property type="match status" value="1"/>
</dbReference>
<dbReference type="Gene3D" id="1.10.10.350">
    <property type="match status" value="1"/>
</dbReference>
<dbReference type="GO" id="GO:0004818">
    <property type="term" value="F:glutamate-tRNA ligase activity"/>
    <property type="evidence" value="ECO:0007669"/>
    <property type="project" value="UniProtKB-UniRule"/>
</dbReference>
<dbReference type="NCBIfam" id="TIGR00464">
    <property type="entry name" value="gltX_bact"/>
    <property type="match status" value="1"/>
</dbReference>
<evidence type="ECO:0000256" key="7">
    <source>
        <dbReference type="HAMAP-Rule" id="MF_00022"/>
    </source>
</evidence>
<evidence type="ECO:0000256" key="5">
    <source>
        <dbReference type="ARBA" id="ARBA00022917"/>
    </source>
</evidence>
<dbReference type="InterPro" id="IPR008925">
    <property type="entry name" value="aa_tRNA-synth_I_cd-bd_sf"/>
</dbReference>
<dbReference type="InterPro" id="IPR020058">
    <property type="entry name" value="Glu/Gln-tRNA-synth_Ib_cat-dom"/>
</dbReference>
<evidence type="ECO:0000256" key="6">
    <source>
        <dbReference type="ARBA" id="ARBA00023146"/>
    </source>
</evidence>
<evidence type="ECO:0000256" key="4">
    <source>
        <dbReference type="ARBA" id="ARBA00022840"/>
    </source>
</evidence>
<comment type="cofactor">
    <cofactor evidence="7">
        <name>Zn(2+)</name>
        <dbReference type="ChEBI" id="CHEBI:29105"/>
    </cofactor>
    <text evidence="7">Binds 1 zinc ion per subunit.</text>
</comment>
<dbReference type="PATRIC" id="fig|1618376.3.peg.547"/>
<dbReference type="Proteomes" id="UP000034069">
    <property type="component" value="Unassembled WGS sequence"/>
</dbReference>